<gene>
    <name evidence="4" type="ORF">GCM10010123_07900</name>
</gene>
<accession>A0A8J3B3M7</accession>
<name>A0A8J3B3M7_9ACTN</name>
<organism evidence="4 5">
    <name type="scientific">Pilimelia anulata</name>
    <dbReference type="NCBI Taxonomy" id="53371"/>
    <lineage>
        <taxon>Bacteria</taxon>
        <taxon>Bacillati</taxon>
        <taxon>Actinomycetota</taxon>
        <taxon>Actinomycetes</taxon>
        <taxon>Micromonosporales</taxon>
        <taxon>Micromonosporaceae</taxon>
        <taxon>Pilimelia</taxon>
    </lineage>
</organism>
<reference evidence="4" key="2">
    <citation type="submission" date="2020-09" db="EMBL/GenBank/DDBJ databases">
        <authorList>
            <person name="Sun Q."/>
            <person name="Ohkuma M."/>
        </authorList>
    </citation>
    <scope>NUCLEOTIDE SEQUENCE</scope>
    <source>
        <strain evidence="4">JCM 3090</strain>
    </source>
</reference>
<comment type="caution">
    <text evidence="4">The sequence shown here is derived from an EMBL/GenBank/DDBJ whole genome shotgun (WGS) entry which is preliminary data.</text>
</comment>
<dbReference type="EMBL" id="BMQB01000001">
    <property type="protein sequence ID" value="GGJ80390.1"/>
    <property type="molecule type" value="Genomic_DNA"/>
</dbReference>
<dbReference type="InterPro" id="IPR029050">
    <property type="entry name" value="Immunoprotect_excell_Ig-like"/>
</dbReference>
<evidence type="ECO:0000313" key="5">
    <source>
        <dbReference type="Proteomes" id="UP000649739"/>
    </source>
</evidence>
<dbReference type="PROSITE" id="PS51257">
    <property type="entry name" value="PROKAR_LIPOPROTEIN"/>
    <property type="match status" value="1"/>
</dbReference>
<sequence>MRYASTLGLVALAATALACGAGGDGGADTAGSTGDAPKAAAKAARVGQAVRDGKFEFVVAKPTCGRTSVGPAQFGARAQGVYCLVAVTVKNIGKEAQLFSGSSQKAFDAKGIEFSNDGKAEMFANEGSPTFLEEINPGNRVKGNLIFDVPKGTKLARIELHDSPFSGGVDVALG</sequence>
<dbReference type="AlphaFoldDB" id="A0A8J3B3M7"/>
<dbReference type="Gene3D" id="2.60.40.1240">
    <property type="match status" value="1"/>
</dbReference>
<evidence type="ECO:0000256" key="2">
    <source>
        <dbReference type="SAM" id="SignalP"/>
    </source>
</evidence>
<evidence type="ECO:0000256" key="1">
    <source>
        <dbReference type="ARBA" id="ARBA00022729"/>
    </source>
</evidence>
<protein>
    <recommendedName>
        <fullName evidence="3">DUF4352 domain-containing protein</fullName>
    </recommendedName>
</protein>
<dbReference type="InterPro" id="IPR029051">
    <property type="entry name" value="DUF4352"/>
</dbReference>
<evidence type="ECO:0000259" key="3">
    <source>
        <dbReference type="Pfam" id="PF11611"/>
    </source>
</evidence>
<dbReference type="Pfam" id="PF11611">
    <property type="entry name" value="DUF4352"/>
    <property type="match status" value="1"/>
</dbReference>
<dbReference type="RefSeq" id="WP_189168591.1">
    <property type="nucleotide sequence ID" value="NZ_BMQB01000001.1"/>
</dbReference>
<evidence type="ECO:0000313" key="4">
    <source>
        <dbReference type="EMBL" id="GGJ80390.1"/>
    </source>
</evidence>
<feature type="domain" description="DUF4352" evidence="3">
    <location>
        <begin position="46"/>
        <end position="168"/>
    </location>
</feature>
<dbReference type="Proteomes" id="UP000649739">
    <property type="component" value="Unassembled WGS sequence"/>
</dbReference>
<feature type="signal peptide" evidence="2">
    <location>
        <begin position="1"/>
        <end position="18"/>
    </location>
</feature>
<keyword evidence="1 2" id="KW-0732">Signal</keyword>
<keyword evidence="5" id="KW-1185">Reference proteome</keyword>
<reference evidence="4" key="1">
    <citation type="journal article" date="2014" name="Int. J. Syst. Evol. Microbiol.">
        <title>Complete genome sequence of Corynebacterium casei LMG S-19264T (=DSM 44701T), isolated from a smear-ripened cheese.</title>
        <authorList>
            <consortium name="US DOE Joint Genome Institute (JGI-PGF)"/>
            <person name="Walter F."/>
            <person name="Albersmeier A."/>
            <person name="Kalinowski J."/>
            <person name="Ruckert C."/>
        </authorList>
    </citation>
    <scope>NUCLEOTIDE SEQUENCE</scope>
    <source>
        <strain evidence="4">JCM 3090</strain>
    </source>
</reference>
<proteinExistence type="predicted"/>
<feature type="chain" id="PRO_5039154014" description="DUF4352 domain-containing protein" evidence="2">
    <location>
        <begin position="19"/>
        <end position="174"/>
    </location>
</feature>